<keyword evidence="7" id="KW-0961">Cell wall biogenesis/degradation</keyword>
<evidence type="ECO:0000256" key="3">
    <source>
        <dbReference type="ARBA" id="ARBA00022679"/>
    </source>
</evidence>
<keyword evidence="11" id="KW-1185">Reference proteome</keyword>
<feature type="transmembrane region" description="Helical" evidence="7">
    <location>
        <begin position="162"/>
        <end position="178"/>
    </location>
</feature>
<dbReference type="GO" id="GO:0009252">
    <property type="term" value="P:peptidoglycan biosynthetic process"/>
    <property type="evidence" value="ECO:0007669"/>
    <property type="project" value="UniProtKB-UniRule"/>
</dbReference>
<dbReference type="NCBIfam" id="TIGR00445">
    <property type="entry name" value="mraY"/>
    <property type="match status" value="1"/>
</dbReference>
<evidence type="ECO:0000256" key="9">
    <source>
        <dbReference type="PIRSR" id="PIRSR600715-1"/>
    </source>
</evidence>
<feature type="transmembrane region" description="Helical" evidence="7">
    <location>
        <begin position="21"/>
        <end position="44"/>
    </location>
</feature>
<dbReference type="PROSITE" id="PS01347">
    <property type="entry name" value="MRAY_1"/>
    <property type="match status" value="1"/>
</dbReference>
<comment type="similarity">
    <text evidence="2 7">Belongs to the glycosyltransferase 4 family. MraY subfamily.</text>
</comment>
<gene>
    <name evidence="7" type="primary">mraY</name>
    <name evidence="10" type="ordered locus">Aazo_0702</name>
</gene>
<keyword evidence="7" id="KW-0131">Cell cycle</keyword>
<dbReference type="CDD" id="cd06852">
    <property type="entry name" value="GT_MraY"/>
    <property type="match status" value="1"/>
</dbReference>
<dbReference type="PANTHER" id="PTHR22926">
    <property type="entry name" value="PHOSPHO-N-ACETYLMURAMOYL-PENTAPEPTIDE-TRANSFERASE"/>
    <property type="match status" value="1"/>
</dbReference>
<feature type="transmembrane region" description="Helical" evidence="7">
    <location>
        <begin position="122"/>
        <end position="142"/>
    </location>
</feature>
<keyword evidence="7" id="KW-1003">Cell membrane</keyword>
<dbReference type="HOGENOM" id="CLU_023982_0_2_3"/>
<dbReference type="GO" id="GO:0046872">
    <property type="term" value="F:metal ion binding"/>
    <property type="evidence" value="ECO:0007669"/>
    <property type="project" value="UniProtKB-KW"/>
</dbReference>
<accession>D7E136</accession>
<feature type="transmembrane region" description="Helical" evidence="7">
    <location>
        <begin position="56"/>
        <end position="77"/>
    </location>
</feature>
<feature type="transmembrane region" description="Helical" evidence="7">
    <location>
        <begin position="190"/>
        <end position="211"/>
    </location>
</feature>
<reference evidence="10 11" key="1">
    <citation type="journal article" date="2010" name="PLoS ONE">
        <title>Genome erosion in a nitrogen-fixing vertically transmitted endosymbiotic multicellular cyanobacterium.</title>
        <authorList>
            <person name="Ran L."/>
            <person name="Larsson J."/>
            <person name="Vigil-Stenman T."/>
            <person name="Nylander J.A."/>
            <person name="Ininbergs K."/>
            <person name="Zheng W.W."/>
            <person name="Lapidus A."/>
            <person name="Lowry S."/>
            <person name="Haselkorn R."/>
            <person name="Bergman B."/>
        </authorList>
    </citation>
    <scope>NUCLEOTIDE SEQUENCE [LARGE SCALE GENOMIC DNA]</scope>
    <source>
        <strain evidence="10 11">0708</strain>
    </source>
</reference>
<dbReference type="eggNOG" id="COG0472">
    <property type="taxonomic scope" value="Bacteria"/>
</dbReference>
<comment type="subcellular location">
    <subcellularLocation>
        <location evidence="7">Cell inner membrane</location>
        <topology evidence="7">Multi-pass membrane protein</topology>
    </subcellularLocation>
    <subcellularLocation>
        <location evidence="1">Membrane</location>
        <topology evidence="1">Multi-pass membrane protein</topology>
    </subcellularLocation>
</comment>
<feature type="transmembrane region" description="Helical" evidence="7">
    <location>
        <begin position="286"/>
        <end position="309"/>
    </location>
</feature>
<comment type="function">
    <text evidence="7">Catalyzes the initial step of the lipid cycle reactions in the biosynthesis of the cell wall peptidoglycan: transfers peptidoglycan precursor phospho-MurNAc-pentapeptide from UDP-MurNAc-pentapeptide onto the lipid carrier undecaprenyl phosphate, yielding undecaprenyl-pyrophosphoryl-MurNAc-pentapeptide, known as lipid I.</text>
</comment>
<dbReference type="AlphaFoldDB" id="D7E136"/>
<keyword evidence="7" id="KW-0133">Cell shape</keyword>
<keyword evidence="6 7" id="KW-0472">Membrane</keyword>
<dbReference type="GO" id="GO:0008360">
    <property type="term" value="P:regulation of cell shape"/>
    <property type="evidence" value="ECO:0007669"/>
    <property type="project" value="UniProtKB-KW"/>
</dbReference>
<dbReference type="InterPro" id="IPR003524">
    <property type="entry name" value="PNAcMuramoyl-5peptid_Trfase"/>
</dbReference>
<feature type="binding site" evidence="9">
    <location>
        <position position="277"/>
    </location>
    <ligand>
        <name>Mg(2+)</name>
        <dbReference type="ChEBI" id="CHEBI:18420"/>
    </ligand>
</feature>
<keyword evidence="7" id="KW-0573">Peptidoglycan synthesis</keyword>
<dbReference type="PROSITE" id="PS01348">
    <property type="entry name" value="MRAY_2"/>
    <property type="match status" value="1"/>
</dbReference>
<keyword evidence="7" id="KW-0132">Cell division</keyword>
<evidence type="ECO:0000256" key="6">
    <source>
        <dbReference type="ARBA" id="ARBA00023136"/>
    </source>
</evidence>
<dbReference type="STRING" id="551115.Aazo_0702"/>
<dbReference type="GO" id="GO:0008963">
    <property type="term" value="F:phospho-N-acetylmuramoyl-pentapeptide-transferase activity"/>
    <property type="evidence" value="ECO:0007669"/>
    <property type="project" value="UniProtKB-UniRule"/>
</dbReference>
<evidence type="ECO:0000256" key="1">
    <source>
        <dbReference type="ARBA" id="ARBA00004141"/>
    </source>
</evidence>
<sequence length="375" mass="40007">MWSEGKFFVDAKLSPNQGLNISGIGLACLLALSLTATALILDWLGHRLPWHPSSLTMPFLLCSVGAAAAGNFVIPLLQALKTGQVIREDGPQAHLKKAGTPTMGGVFFIPVAIMVACVLSNFAQDVVAVSVLTLSYGLIGWIDDWQILRRKSNKGISPKMKLVLQILFATGFCLWMMLNRDFSISNIALPWVSFSLPLGLLFWPLAGFVLLAESNATNLTDGIDGLAGGTVAIAIFALGAFITPTSPDLMIFCAAISGSCLGFLAHNRNPARVFMGDTGSLALGGALAAVALLTNSLVVLFILSGIFFVETLSVMAQVSYYKATKGADGKGKRLFKMAPLHHHLELTGWSELQVVSVFYIIAAILATICLTMITF</sequence>
<proteinExistence type="inferred from homology"/>
<keyword evidence="4 7" id="KW-0812">Transmembrane</keyword>
<dbReference type="Pfam" id="PF10555">
    <property type="entry name" value="MraY_sig1"/>
    <property type="match status" value="1"/>
</dbReference>
<feature type="transmembrane region" description="Helical" evidence="7">
    <location>
        <begin position="249"/>
        <end position="265"/>
    </location>
</feature>
<dbReference type="OrthoDB" id="9805475at2"/>
<dbReference type="PANTHER" id="PTHR22926:SF5">
    <property type="entry name" value="PHOSPHO-N-ACETYLMURAMOYL-PENTAPEPTIDE-TRANSFERASE HOMOLOG"/>
    <property type="match status" value="1"/>
</dbReference>
<comment type="pathway">
    <text evidence="7">Cell wall biogenesis; peptidoglycan biosynthesis.</text>
</comment>
<feature type="binding site" evidence="9">
    <location>
        <position position="218"/>
    </location>
    <ligand>
        <name>Mg(2+)</name>
        <dbReference type="ChEBI" id="CHEBI:18420"/>
    </ligand>
</feature>
<feature type="transmembrane region" description="Helical" evidence="7">
    <location>
        <begin position="352"/>
        <end position="373"/>
    </location>
</feature>
<evidence type="ECO:0000313" key="10">
    <source>
        <dbReference type="EMBL" id="ADI63165.1"/>
    </source>
</evidence>
<evidence type="ECO:0000256" key="4">
    <source>
        <dbReference type="ARBA" id="ARBA00022692"/>
    </source>
</evidence>
<comment type="cofactor">
    <cofactor evidence="7 9">
        <name>Mg(2+)</name>
        <dbReference type="ChEBI" id="CHEBI:18420"/>
    </cofactor>
</comment>
<name>D7E136_NOSA0</name>
<keyword evidence="7" id="KW-0997">Cell inner membrane</keyword>
<dbReference type="HAMAP" id="MF_00038">
    <property type="entry name" value="MraY"/>
    <property type="match status" value="1"/>
</dbReference>
<evidence type="ECO:0000256" key="2">
    <source>
        <dbReference type="ARBA" id="ARBA00005583"/>
    </source>
</evidence>
<dbReference type="InterPro" id="IPR018480">
    <property type="entry name" value="PNAcMuramoyl-5peptid_Trfase_CS"/>
</dbReference>
<organism evidence="10 11">
    <name type="scientific">Nostoc azollae (strain 0708)</name>
    <name type="common">Anabaena azollae (strain 0708)</name>
    <dbReference type="NCBI Taxonomy" id="551115"/>
    <lineage>
        <taxon>Bacteria</taxon>
        <taxon>Bacillati</taxon>
        <taxon>Cyanobacteriota</taxon>
        <taxon>Cyanophyceae</taxon>
        <taxon>Nostocales</taxon>
        <taxon>Nostocaceae</taxon>
        <taxon>Trichormus</taxon>
    </lineage>
</organism>
<evidence type="ECO:0000313" key="11">
    <source>
        <dbReference type="Proteomes" id="UP000001511"/>
    </source>
</evidence>
<dbReference type="InterPro" id="IPR000715">
    <property type="entry name" value="Glycosyl_transferase_4"/>
</dbReference>
<dbReference type="GO" id="GO:0071555">
    <property type="term" value="P:cell wall organization"/>
    <property type="evidence" value="ECO:0007669"/>
    <property type="project" value="UniProtKB-KW"/>
</dbReference>
<dbReference type="GO" id="GO:0051992">
    <property type="term" value="F:UDP-N-acetylmuramoyl-L-alanyl-D-glutamyl-meso-2,6-diaminopimelyl-D-alanyl-D-alanine:undecaprenyl-phosphate transferase activity"/>
    <property type="evidence" value="ECO:0007669"/>
    <property type="project" value="RHEA"/>
</dbReference>
<keyword evidence="7 9" id="KW-0479">Metal-binding</keyword>
<dbReference type="UniPathway" id="UPA00219"/>
<comment type="catalytic activity">
    <reaction evidence="7">
        <text>UDP-N-acetyl-alpha-D-muramoyl-L-alanyl-gamma-D-glutamyl-meso-2,6-diaminopimeloyl-D-alanyl-D-alanine + di-trans,octa-cis-undecaprenyl phosphate = di-trans,octa-cis-undecaprenyl diphospho-N-acetyl-alpha-D-muramoyl-L-alanyl-D-glutamyl-meso-2,6-diaminopimeloyl-D-alanyl-D-alanine + UMP</text>
        <dbReference type="Rhea" id="RHEA:28386"/>
        <dbReference type="ChEBI" id="CHEBI:57865"/>
        <dbReference type="ChEBI" id="CHEBI:60392"/>
        <dbReference type="ChEBI" id="CHEBI:61386"/>
        <dbReference type="ChEBI" id="CHEBI:61387"/>
        <dbReference type="EC" id="2.7.8.13"/>
    </reaction>
</comment>
<protein>
    <recommendedName>
        <fullName evidence="7 8">Phospho-N-acetylmuramoyl-pentapeptide-transferase</fullName>
        <ecNumber evidence="7 8">2.7.8.13</ecNumber>
    </recommendedName>
    <alternativeName>
        <fullName evidence="7">UDP-MurNAc-pentapeptide phosphotransferase</fullName>
    </alternativeName>
</protein>
<evidence type="ECO:0000256" key="8">
    <source>
        <dbReference type="NCBIfam" id="TIGR00445"/>
    </source>
</evidence>
<dbReference type="Pfam" id="PF00953">
    <property type="entry name" value="Glycos_transf_4"/>
    <property type="match status" value="1"/>
</dbReference>
<feature type="transmembrane region" description="Helical" evidence="7">
    <location>
        <begin position="98"/>
        <end position="116"/>
    </location>
</feature>
<keyword evidence="3 7" id="KW-0808">Transferase</keyword>
<dbReference type="EC" id="2.7.8.13" evidence="7 8"/>
<dbReference type="EMBL" id="CP002059">
    <property type="protein sequence ID" value="ADI63165.1"/>
    <property type="molecule type" value="Genomic_DNA"/>
</dbReference>
<dbReference type="KEGG" id="naz:Aazo_0702"/>
<evidence type="ECO:0000256" key="5">
    <source>
        <dbReference type="ARBA" id="ARBA00022989"/>
    </source>
</evidence>
<evidence type="ECO:0000256" key="7">
    <source>
        <dbReference type="HAMAP-Rule" id="MF_00038"/>
    </source>
</evidence>
<dbReference type="GO" id="GO:0005886">
    <property type="term" value="C:plasma membrane"/>
    <property type="evidence" value="ECO:0007669"/>
    <property type="project" value="UniProtKB-SubCell"/>
</dbReference>
<keyword evidence="5 7" id="KW-1133">Transmembrane helix</keyword>
<dbReference type="PROSITE" id="PS51257">
    <property type="entry name" value="PROKAR_LIPOPROTEIN"/>
    <property type="match status" value="1"/>
</dbReference>
<dbReference type="GO" id="GO:0051301">
    <property type="term" value="P:cell division"/>
    <property type="evidence" value="ECO:0007669"/>
    <property type="project" value="UniProtKB-KW"/>
</dbReference>
<feature type="transmembrane region" description="Helical" evidence="7">
    <location>
        <begin position="223"/>
        <end position="243"/>
    </location>
</feature>
<dbReference type="Proteomes" id="UP000001511">
    <property type="component" value="Chromosome"/>
</dbReference>
<keyword evidence="7 9" id="KW-0460">Magnesium</keyword>